<dbReference type="InterPro" id="IPR000917">
    <property type="entry name" value="Sulfatase_N"/>
</dbReference>
<dbReference type="AlphaFoldDB" id="A0A133V3U4"/>
<dbReference type="EMBL" id="LHXV01000026">
    <property type="protein sequence ID" value="KXB01101.1"/>
    <property type="molecule type" value="Genomic_DNA"/>
</dbReference>
<keyword evidence="3" id="KW-1185">Reference proteome</keyword>
<evidence type="ECO:0000259" key="1">
    <source>
        <dbReference type="Pfam" id="PF00884"/>
    </source>
</evidence>
<dbReference type="Gene3D" id="3.40.720.10">
    <property type="entry name" value="Alkaline Phosphatase, subunit A"/>
    <property type="match status" value="1"/>
</dbReference>
<dbReference type="Proteomes" id="UP000070344">
    <property type="component" value="Unassembled WGS sequence"/>
</dbReference>
<accession>A0A133V3U4</accession>
<dbReference type="InterPro" id="IPR017850">
    <property type="entry name" value="Alkaline_phosphatase_core_sf"/>
</dbReference>
<feature type="domain" description="Sulfatase N-terminal" evidence="1">
    <location>
        <begin position="2"/>
        <end position="62"/>
    </location>
</feature>
<protein>
    <recommendedName>
        <fullName evidence="1">Sulfatase N-terminal domain-containing protein</fullName>
    </recommendedName>
</protein>
<gene>
    <name evidence="2" type="ORF">AKJ41_02710</name>
</gene>
<reference evidence="2 3" key="1">
    <citation type="journal article" date="2016" name="Sci. Rep.">
        <title>Metabolic traits of an uncultured archaeal lineage -MSBL1- from brine pools of the Red Sea.</title>
        <authorList>
            <person name="Mwirichia R."/>
            <person name="Alam I."/>
            <person name="Rashid M."/>
            <person name="Vinu M."/>
            <person name="Ba-Alawi W."/>
            <person name="Anthony Kamau A."/>
            <person name="Kamanda Ngugi D."/>
            <person name="Goker M."/>
            <person name="Klenk H.P."/>
            <person name="Bajic V."/>
            <person name="Stingl U."/>
        </authorList>
    </citation>
    <scope>NUCLEOTIDE SEQUENCE [LARGE SCALE GENOMIC DNA]</scope>
    <source>
        <strain evidence="2">SCGC-AAA259O05</strain>
    </source>
</reference>
<comment type="caution">
    <text evidence="2">The sequence shown here is derived from an EMBL/GenBank/DDBJ whole genome shotgun (WGS) entry which is preliminary data.</text>
</comment>
<evidence type="ECO:0000313" key="3">
    <source>
        <dbReference type="Proteomes" id="UP000070344"/>
    </source>
</evidence>
<dbReference type="SUPFAM" id="SSF53649">
    <property type="entry name" value="Alkaline phosphatase-like"/>
    <property type="match status" value="1"/>
</dbReference>
<organism evidence="2 3">
    <name type="scientific">candidate division MSBL1 archaeon SCGC-AAA259O05</name>
    <dbReference type="NCBI Taxonomy" id="1698271"/>
    <lineage>
        <taxon>Archaea</taxon>
        <taxon>Methanobacteriati</taxon>
        <taxon>Methanobacteriota</taxon>
        <taxon>candidate division MSBL1</taxon>
    </lineage>
</organism>
<evidence type="ECO:0000313" key="2">
    <source>
        <dbReference type="EMBL" id="KXB01101.1"/>
    </source>
</evidence>
<name>A0A133V3U4_9EURY</name>
<dbReference type="Pfam" id="PF00884">
    <property type="entry name" value="Sulfatase"/>
    <property type="match status" value="1"/>
</dbReference>
<sequence length="112" mass="13063">MNVIFIILDSLNRHYLPIYDGDWIETPNLECLTDKSYVFEKHFAGSLPTIPARREMWAGNYEFLWRPWGSLEPWDRPLPLVIKNSGTLAMLITDSYHLFEGGGQNYHIDFEG</sequence>
<proteinExistence type="predicted"/>